<dbReference type="RefSeq" id="WP_203897911.1">
    <property type="nucleotide sequence ID" value="NZ_BOPF01000003.1"/>
</dbReference>
<dbReference type="InterPro" id="IPR003594">
    <property type="entry name" value="HATPase_dom"/>
</dbReference>
<proteinExistence type="predicted"/>
<dbReference type="Gene3D" id="6.10.340.10">
    <property type="match status" value="1"/>
</dbReference>
<evidence type="ECO:0000313" key="14">
    <source>
        <dbReference type="EMBL" id="GIJ44363.1"/>
    </source>
</evidence>
<feature type="domain" description="Histidine kinase" evidence="12">
    <location>
        <begin position="151"/>
        <end position="361"/>
    </location>
</feature>
<dbReference type="CDD" id="cd00082">
    <property type="entry name" value="HisKA"/>
    <property type="match status" value="1"/>
</dbReference>
<evidence type="ECO:0000256" key="8">
    <source>
        <dbReference type="ARBA" id="ARBA00022989"/>
    </source>
</evidence>
<comment type="catalytic activity">
    <reaction evidence="1">
        <text>ATP + protein L-histidine = ADP + protein N-phospho-L-histidine.</text>
        <dbReference type="EC" id="2.7.13.3"/>
    </reaction>
</comment>
<dbReference type="InterPro" id="IPR005467">
    <property type="entry name" value="His_kinase_dom"/>
</dbReference>
<dbReference type="PROSITE" id="PS50109">
    <property type="entry name" value="HIS_KIN"/>
    <property type="match status" value="1"/>
</dbReference>
<dbReference type="SUPFAM" id="SSF55874">
    <property type="entry name" value="ATPase domain of HSP90 chaperone/DNA topoisomerase II/histidine kinase"/>
    <property type="match status" value="1"/>
</dbReference>
<name>A0A8J3YI42_9ACTN</name>
<keyword evidence="6 11" id="KW-0812">Transmembrane</keyword>
<dbReference type="EMBL" id="BOPF01000003">
    <property type="protein sequence ID" value="GIJ44363.1"/>
    <property type="molecule type" value="Genomic_DNA"/>
</dbReference>
<keyword evidence="9" id="KW-0902">Two-component regulatory system</keyword>
<dbReference type="InterPro" id="IPR004358">
    <property type="entry name" value="Sig_transdc_His_kin-like_C"/>
</dbReference>
<sequence length="363" mass="39541">MNLGTPRRRMLAVCMITLGLGYLLRMFAYSIPQTPTTVRLLDGICPRDASVVGPLCERVQDEGFWVVPFLAALLGGAVLMFAVLPWLVAWALRPVHDLVPMVDQLGPQNLGHRLQILGGDDDEFAELCRAVDEMLDRLQAGYEGQRRFAANASHELRTPLAVQRTLVEVGMTEHLTEEQRALLTSQLLRTNERNERLVEGLLVLSEADQGLAVRLPVRLDEIAARVMSTHRGRAEDAQIELTASLRPRVVQGEDVLLERLLTNLVQNAIKYNYKGGEVHVAVGRAPALVVVNTGEPVPPDAVDELFEPFKRLGGDRIDHSGGAGLGLAIVRSIVRAHGGTVSASAPDTGGLRIEVHLPDGGPD</sequence>
<keyword evidence="4" id="KW-0597">Phosphoprotein</keyword>
<accession>A0A8J3YI42</accession>
<dbReference type="AlphaFoldDB" id="A0A8J3YI42"/>
<keyword evidence="15" id="KW-1185">Reference proteome</keyword>
<feature type="domain" description="HAMP" evidence="13">
    <location>
        <begin position="89"/>
        <end position="143"/>
    </location>
</feature>
<keyword evidence="8 11" id="KW-1133">Transmembrane helix</keyword>
<dbReference type="Pfam" id="PF02518">
    <property type="entry name" value="HATPase_c"/>
    <property type="match status" value="1"/>
</dbReference>
<gene>
    <name evidence="14" type="ORF">Val02_12490</name>
</gene>
<dbReference type="SUPFAM" id="SSF47384">
    <property type="entry name" value="Homodimeric domain of signal transducing histidine kinase"/>
    <property type="match status" value="1"/>
</dbReference>
<dbReference type="Gene3D" id="3.30.565.10">
    <property type="entry name" value="Histidine kinase-like ATPase, C-terminal domain"/>
    <property type="match status" value="1"/>
</dbReference>
<reference evidence="14" key="1">
    <citation type="submission" date="2021-01" db="EMBL/GenBank/DDBJ databases">
        <title>Whole genome shotgun sequence of Virgisporangium aliadipatigenens NBRC 105644.</title>
        <authorList>
            <person name="Komaki H."/>
            <person name="Tamura T."/>
        </authorList>
    </citation>
    <scope>NUCLEOTIDE SEQUENCE</scope>
    <source>
        <strain evidence="14">NBRC 105644</strain>
    </source>
</reference>
<dbReference type="GO" id="GO:0000155">
    <property type="term" value="F:phosphorelay sensor kinase activity"/>
    <property type="evidence" value="ECO:0007669"/>
    <property type="project" value="InterPro"/>
</dbReference>
<dbReference type="PANTHER" id="PTHR45436:SF5">
    <property type="entry name" value="SENSOR HISTIDINE KINASE TRCS"/>
    <property type="match status" value="1"/>
</dbReference>
<evidence type="ECO:0000256" key="2">
    <source>
        <dbReference type="ARBA" id="ARBA00004236"/>
    </source>
</evidence>
<evidence type="ECO:0000256" key="11">
    <source>
        <dbReference type="SAM" id="Phobius"/>
    </source>
</evidence>
<dbReference type="Pfam" id="PF00672">
    <property type="entry name" value="HAMP"/>
    <property type="match status" value="1"/>
</dbReference>
<keyword evidence="7 14" id="KW-0418">Kinase</keyword>
<evidence type="ECO:0000256" key="1">
    <source>
        <dbReference type="ARBA" id="ARBA00000085"/>
    </source>
</evidence>
<dbReference type="SMART" id="SM00304">
    <property type="entry name" value="HAMP"/>
    <property type="match status" value="1"/>
</dbReference>
<dbReference type="GO" id="GO:0005886">
    <property type="term" value="C:plasma membrane"/>
    <property type="evidence" value="ECO:0007669"/>
    <property type="project" value="UniProtKB-SubCell"/>
</dbReference>
<feature type="transmembrane region" description="Helical" evidence="11">
    <location>
        <begin position="69"/>
        <end position="92"/>
    </location>
</feature>
<dbReference type="Pfam" id="PF00512">
    <property type="entry name" value="HisKA"/>
    <property type="match status" value="1"/>
</dbReference>
<evidence type="ECO:0000313" key="15">
    <source>
        <dbReference type="Proteomes" id="UP000619260"/>
    </source>
</evidence>
<dbReference type="PROSITE" id="PS50885">
    <property type="entry name" value="HAMP"/>
    <property type="match status" value="1"/>
</dbReference>
<dbReference type="PANTHER" id="PTHR45436">
    <property type="entry name" value="SENSOR HISTIDINE KINASE YKOH"/>
    <property type="match status" value="1"/>
</dbReference>
<dbReference type="InterPro" id="IPR036890">
    <property type="entry name" value="HATPase_C_sf"/>
</dbReference>
<keyword evidence="10 11" id="KW-0472">Membrane</keyword>
<dbReference type="InterPro" id="IPR050428">
    <property type="entry name" value="TCS_sensor_his_kinase"/>
</dbReference>
<dbReference type="Gene3D" id="1.10.287.130">
    <property type="match status" value="1"/>
</dbReference>
<organism evidence="14 15">
    <name type="scientific">Virgisporangium aliadipatigenens</name>
    <dbReference type="NCBI Taxonomy" id="741659"/>
    <lineage>
        <taxon>Bacteria</taxon>
        <taxon>Bacillati</taxon>
        <taxon>Actinomycetota</taxon>
        <taxon>Actinomycetes</taxon>
        <taxon>Micromonosporales</taxon>
        <taxon>Micromonosporaceae</taxon>
        <taxon>Virgisporangium</taxon>
    </lineage>
</organism>
<protein>
    <recommendedName>
        <fullName evidence="3">histidine kinase</fullName>
        <ecNumber evidence="3">2.7.13.3</ecNumber>
    </recommendedName>
</protein>
<dbReference type="InterPro" id="IPR036097">
    <property type="entry name" value="HisK_dim/P_sf"/>
</dbReference>
<evidence type="ECO:0000256" key="7">
    <source>
        <dbReference type="ARBA" id="ARBA00022777"/>
    </source>
</evidence>
<evidence type="ECO:0000256" key="10">
    <source>
        <dbReference type="ARBA" id="ARBA00023136"/>
    </source>
</evidence>
<dbReference type="Proteomes" id="UP000619260">
    <property type="component" value="Unassembled WGS sequence"/>
</dbReference>
<feature type="transmembrane region" description="Helical" evidence="11">
    <location>
        <begin position="12"/>
        <end position="31"/>
    </location>
</feature>
<evidence type="ECO:0000256" key="5">
    <source>
        <dbReference type="ARBA" id="ARBA00022679"/>
    </source>
</evidence>
<evidence type="ECO:0000259" key="12">
    <source>
        <dbReference type="PROSITE" id="PS50109"/>
    </source>
</evidence>
<keyword evidence="5" id="KW-0808">Transferase</keyword>
<comment type="caution">
    <text evidence="14">The sequence shown here is derived from an EMBL/GenBank/DDBJ whole genome shotgun (WGS) entry which is preliminary data.</text>
</comment>
<dbReference type="SMART" id="SM00387">
    <property type="entry name" value="HATPase_c"/>
    <property type="match status" value="1"/>
</dbReference>
<comment type="subcellular location">
    <subcellularLocation>
        <location evidence="2">Cell membrane</location>
    </subcellularLocation>
</comment>
<evidence type="ECO:0000256" key="6">
    <source>
        <dbReference type="ARBA" id="ARBA00022692"/>
    </source>
</evidence>
<dbReference type="InterPro" id="IPR003661">
    <property type="entry name" value="HisK_dim/P_dom"/>
</dbReference>
<dbReference type="CDD" id="cd06225">
    <property type="entry name" value="HAMP"/>
    <property type="match status" value="1"/>
</dbReference>
<dbReference type="EC" id="2.7.13.3" evidence="3"/>
<dbReference type="SMART" id="SM00388">
    <property type="entry name" value="HisKA"/>
    <property type="match status" value="1"/>
</dbReference>
<dbReference type="CDD" id="cd00075">
    <property type="entry name" value="HATPase"/>
    <property type="match status" value="1"/>
</dbReference>
<dbReference type="SUPFAM" id="SSF158472">
    <property type="entry name" value="HAMP domain-like"/>
    <property type="match status" value="1"/>
</dbReference>
<evidence type="ECO:0000256" key="9">
    <source>
        <dbReference type="ARBA" id="ARBA00023012"/>
    </source>
</evidence>
<evidence type="ECO:0000259" key="13">
    <source>
        <dbReference type="PROSITE" id="PS50885"/>
    </source>
</evidence>
<evidence type="ECO:0000256" key="4">
    <source>
        <dbReference type="ARBA" id="ARBA00022553"/>
    </source>
</evidence>
<dbReference type="PRINTS" id="PR00344">
    <property type="entry name" value="BCTRLSENSOR"/>
</dbReference>
<evidence type="ECO:0000256" key="3">
    <source>
        <dbReference type="ARBA" id="ARBA00012438"/>
    </source>
</evidence>
<dbReference type="InterPro" id="IPR003660">
    <property type="entry name" value="HAMP_dom"/>
</dbReference>